<feature type="domain" description="NAD-dependent epimerase/dehydratase" evidence="3">
    <location>
        <begin position="7"/>
        <end position="269"/>
    </location>
</feature>
<evidence type="ECO:0000256" key="2">
    <source>
        <dbReference type="ARBA" id="ARBA00023445"/>
    </source>
</evidence>
<comment type="similarity">
    <text evidence="2">Belongs to the NAD(P)-dependent epimerase/dehydratase family. Dihydroflavonol-4-reductase subfamily.</text>
</comment>
<dbReference type="Gene3D" id="3.40.50.720">
    <property type="entry name" value="NAD(P)-binding Rossmann-like Domain"/>
    <property type="match status" value="1"/>
</dbReference>
<gene>
    <name evidence="4" type="ORF">BJX66DRAFT_298486</name>
</gene>
<dbReference type="PANTHER" id="PTHR10366:SF564">
    <property type="entry name" value="STEROL-4-ALPHA-CARBOXYLATE 3-DEHYDROGENASE, DECARBOXYLATING"/>
    <property type="match status" value="1"/>
</dbReference>
<name>A0ABR4GEJ5_9EURO</name>
<accession>A0ABR4GEJ5</accession>
<keyword evidence="1" id="KW-0560">Oxidoreductase</keyword>
<dbReference type="Pfam" id="PF01370">
    <property type="entry name" value="Epimerase"/>
    <property type="match status" value="1"/>
</dbReference>
<evidence type="ECO:0000313" key="4">
    <source>
        <dbReference type="EMBL" id="KAL2796950.1"/>
    </source>
</evidence>
<evidence type="ECO:0000313" key="5">
    <source>
        <dbReference type="Proteomes" id="UP001610563"/>
    </source>
</evidence>
<dbReference type="InterPro" id="IPR001509">
    <property type="entry name" value="Epimerase_deHydtase"/>
</dbReference>
<evidence type="ECO:0000259" key="3">
    <source>
        <dbReference type="Pfam" id="PF01370"/>
    </source>
</evidence>
<organism evidence="4 5">
    <name type="scientific">Aspergillus keveii</name>
    <dbReference type="NCBI Taxonomy" id="714993"/>
    <lineage>
        <taxon>Eukaryota</taxon>
        <taxon>Fungi</taxon>
        <taxon>Dikarya</taxon>
        <taxon>Ascomycota</taxon>
        <taxon>Pezizomycotina</taxon>
        <taxon>Eurotiomycetes</taxon>
        <taxon>Eurotiomycetidae</taxon>
        <taxon>Eurotiales</taxon>
        <taxon>Aspergillaceae</taxon>
        <taxon>Aspergillus</taxon>
        <taxon>Aspergillus subgen. Nidulantes</taxon>
    </lineage>
</organism>
<comment type="caution">
    <text evidence="4">The sequence shown here is derived from an EMBL/GenBank/DDBJ whole genome shotgun (WGS) entry which is preliminary data.</text>
</comment>
<protein>
    <submittedName>
        <fullName evidence="4">NAD(P)-binding protein</fullName>
    </submittedName>
</protein>
<dbReference type="PANTHER" id="PTHR10366">
    <property type="entry name" value="NAD DEPENDENT EPIMERASE/DEHYDRATASE"/>
    <property type="match status" value="1"/>
</dbReference>
<dbReference type="InterPro" id="IPR036291">
    <property type="entry name" value="NAD(P)-bd_dom_sf"/>
</dbReference>
<evidence type="ECO:0000256" key="1">
    <source>
        <dbReference type="ARBA" id="ARBA00023002"/>
    </source>
</evidence>
<dbReference type="EMBL" id="JBFTWV010000022">
    <property type="protein sequence ID" value="KAL2796950.1"/>
    <property type="molecule type" value="Genomic_DNA"/>
</dbReference>
<dbReference type="Proteomes" id="UP001610563">
    <property type="component" value="Unassembled WGS sequence"/>
</dbReference>
<sequence>MDAKPFILVTGANGFLVTWIVHRLLENGNRVRAATRSLDRGTYLRELFSSYSGSLEIVAVGDMTEPNAFDKAVAGVEGIIHTASPVTTVADDPEELIRPAVKGVTGILESARDHGTCIRRIVITSSCAAIVDTSDVQVTVSEKDWNDQRVQECETLSRNASGLSKYSASKTLAERAAWDFVDANKERISWDLTTINPPYIFGPTIHDVKDPDSLNSSSILYYNAVVKNNFFGADPLTSPSHAWVDVRDVAAAHVKALETPSAGGERIIVSAGSWVWQDMINTALSLPGSIYRPHPDVTGPKEVTTRLITFESGKQKRILGLSLGSLEECVRDILLDYAKRGWYP</sequence>
<proteinExistence type="inferred from homology"/>
<dbReference type="SUPFAM" id="SSF51735">
    <property type="entry name" value="NAD(P)-binding Rossmann-fold domains"/>
    <property type="match status" value="1"/>
</dbReference>
<keyword evidence="5" id="KW-1185">Reference proteome</keyword>
<dbReference type="InterPro" id="IPR050425">
    <property type="entry name" value="NAD(P)_dehydrat-like"/>
</dbReference>
<reference evidence="4 5" key="1">
    <citation type="submission" date="2024-07" db="EMBL/GenBank/DDBJ databases">
        <title>Section-level genome sequencing and comparative genomics of Aspergillus sections Usti and Cavernicolus.</title>
        <authorList>
            <consortium name="Lawrence Berkeley National Laboratory"/>
            <person name="Nybo J.L."/>
            <person name="Vesth T.C."/>
            <person name="Theobald S."/>
            <person name="Frisvad J.C."/>
            <person name="Larsen T.O."/>
            <person name="Kjaerboelling I."/>
            <person name="Rothschild-Mancinelli K."/>
            <person name="Lyhne E.K."/>
            <person name="Kogle M.E."/>
            <person name="Barry K."/>
            <person name="Clum A."/>
            <person name="Na H."/>
            <person name="Ledsgaard L."/>
            <person name="Lin J."/>
            <person name="Lipzen A."/>
            <person name="Kuo A."/>
            <person name="Riley R."/>
            <person name="Mondo S."/>
            <person name="Labutti K."/>
            <person name="Haridas S."/>
            <person name="Pangalinan J."/>
            <person name="Salamov A.A."/>
            <person name="Simmons B.A."/>
            <person name="Magnuson J.K."/>
            <person name="Chen J."/>
            <person name="Drula E."/>
            <person name="Henrissat B."/>
            <person name="Wiebenga A."/>
            <person name="Lubbers R.J."/>
            <person name="Gomes A.C."/>
            <person name="Makela M.R."/>
            <person name="Stajich J."/>
            <person name="Grigoriev I.V."/>
            <person name="Mortensen U.H."/>
            <person name="De Vries R.P."/>
            <person name="Baker S.E."/>
            <person name="Andersen M.R."/>
        </authorList>
    </citation>
    <scope>NUCLEOTIDE SEQUENCE [LARGE SCALE GENOMIC DNA]</scope>
    <source>
        <strain evidence="4 5">CBS 209.92</strain>
    </source>
</reference>
<dbReference type="CDD" id="cd05227">
    <property type="entry name" value="AR_SDR_e"/>
    <property type="match status" value="1"/>
</dbReference>